<proteinExistence type="inferred from homology"/>
<dbReference type="OrthoDB" id="9777977at2"/>
<name>A0A4P6JQX9_KTERU</name>
<dbReference type="EMBL" id="CP035758">
    <property type="protein sequence ID" value="QBD77838.1"/>
    <property type="molecule type" value="Genomic_DNA"/>
</dbReference>
<dbReference type="GO" id="GO:0003824">
    <property type="term" value="F:catalytic activity"/>
    <property type="evidence" value="ECO:0007669"/>
    <property type="project" value="InterPro"/>
</dbReference>
<dbReference type="Pfam" id="PF00378">
    <property type="entry name" value="ECH_1"/>
    <property type="match status" value="1"/>
</dbReference>
<dbReference type="AlphaFoldDB" id="A0A4P6JQX9"/>
<dbReference type="SUPFAM" id="SSF52096">
    <property type="entry name" value="ClpP/crotonase"/>
    <property type="match status" value="1"/>
</dbReference>
<dbReference type="Gene3D" id="3.90.226.10">
    <property type="entry name" value="2-enoyl-CoA Hydratase, Chain A, domain 1"/>
    <property type="match status" value="1"/>
</dbReference>
<dbReference type="KEGG" id="kbs:EPA93_18300"/>
<sequence>MSYDFLYTVDDGVATLTFNRPEVLNALTFEVYAQLRDLFEKLRYDEAVRVVVMTGAGDSFCSGGDVHQIIGQLLERDMKGHLEFTRMTGAVVQNMRLLDKPIIAALNGMTAGAGSVLALAADLRLASEKARFAFLFTKVGLTGSDMGAAYLLPRIVGMGRASELLLFGDTVDAATAERYGLVNRVVPHDELLSTALQWAKRLAQGPTVAISMTKRMLNHEQSMDLISALEAEAQAQALLLMGEDHRRFYEAFKAKEKPRFVGR</sequence>
<dbReference type="PANTHER" id="PTHR43459">
    <property type="entry name" value="ENOYL-COA HYDRATASE"/>
    <property type="match status" value="1"/>
</dbReference>
<evidence type="ECO:0000313" key="3">
    <source>
        <dbReference type="EMBL" id="QBD77838.1"/>
    </source>
</evidence>
<dbReference type="PANTHER" id="PTHR43459:SF1">
    <property type="entry name" value="EG:BACN32G11.4 PROTEIN"/>
    <property type="match status" value="1"/>
</dbReference>
<comment type="similarity">
    <text evidence="1 2">Belongs to the enoyl-CoA hydratase/isomerase family.</text>
</comment>
<evidence type="ECO:0000256" key="1">
    <source>
        <dbReference type="ARBA" id="ARBA00005254"/>
    </source>
</evidence>
<reference evidence="3 4" key="1">
    <citation type="submission" date="2019-01" db="EMBL/GenBank/DDBJ databases">
        <title>Ktedonosporobacter rubrisoli SCAWS-G2.</title>
        <authorList>
            <person name="Huang Y."/>
            <person name="Yan B."/>
        </authorList>
    </citation>
    <scope>NUCLEOTIDE SEQUENCE [LARGE SCALE GENOMIC DNA]</scope>
    <source>
        <strain evidence="3 4">SCAWS-G2</strain>
    </source>
</reference>
<evidence type="ECO:0000256" key="2">
    <source>
        <dbReference type="RuleBase" id="RU003707"/>
    </source>
</evidence>
<dbReference type="NCBIfam" id="NF006107">
    <property type="entry name" value="PRK08258.1"/>
    <property type="match status" value="1"/>
</dbReference>
<dbReference type="RefSeq" id="WP_129888891.1">
    <property type="nucleotide sequence ID" value="NZ_CP035758.1"/>
</dbReference>
<gene>
    <name evidence="3" type="ORF">EPA93_18300</name>
</gene>
<dbReference type="InterPro" id="IPR018376">
    <property type="entry name" value="Enoyl-CoA_hyd/isom_CS"/>
</dbReference>
<dbReference type="CDD" id="cd06558">
    <property type="entry name" value="crotonase-like"/>
    <property type="match status" value="1"/>
</dbReference>
<dbReference type="Gene3D" id="1.10.12.10">
    <property type="entry name" value="Lyase 2-enoyl-coa Hydratase, Chain A, domain 2"/>
    <property type="match status" value="1"/>
</dbReference>
<dbReference type="InterPro" id="IPR029045">
    <property type="entry name" value="ClpP/crotonase-like_dom_sf"/>
</dbReference>
<dbReference type="PROSITE" id="PS00166">
    <property type="entry name" value="ENOYL_COA_HYDRATASE"/>
    <property type="match status" value="1"/>
</dbReference>
<organism evidence="3 4">
    <name type="scientific">Ktedonosporobacter rubrisoli</name>
    <dbReference type="NCBI Taxonomy" id="2509675"/>
    <lineage>
        <taxon>Bacteria</taxon>
        <taxon>Bacillati</taxon>
        <taxon>Chloroflexota</taxon>
        <taxon>Ktedonobacteria</taxon>
        <taxon>Ktedonobacterales</taxon>
        <taxon>Ktedonosporobacteraceae</taxon>
        <taxon>Ktedonosporobacter</taxon>
    </lineage>
</organism>
<dbReference type="InterPro" id="IPR014748">
    <property type="entry name" value="Enoyl-CoA_hydra_C"/>
</dbReference>
<accession>A0A4P6JQX9</accession>
<dbReference type="InterPro" id="IPR001753">
    <property type="entry name" value="Enoyl-CoA_hydra/iso"/>
</dbReference>
<keyword evidence="4" id="KW-1185">Reference proteome</keyword>
<dbReference type="Proteomes" id="UP000290365">
    <property type="component" value="Chromosome"/>
</dbReference>
<evidence type="ECO:0000313" key="4">
    <source>
        <dbReference type="Proteomes" id="UP000290365"/>
    </source>
</evidence>
<protein>
    <submittedName>
        <fullName evidence="3">Enoyl-CoA hydratase family protein</fullName>
    </submittedName>
</protein>